<organism evidence="2 3">
    <name type="scientific">Dunaliella salina</name>
    <name type="common">Green alga</name>
    <name type="synonym">Protococcus salinus</name>
    <dbReference type="NCBI Taxonomy" id="3046"/>
    <lineage>
        <taxon>Eukaryota</taxon>
        <taxon>Viridiplantae</taxon>
        <taxon>Chlorophyta</taxon>
        <taxon>core chlorophytes</taxon>
        <taxon>Chlorophyceae</taxon>
        <taxon>CS clade</taxon>
        <taxon>Chlamydomonadales</taxon>
        <taxon>Dunaliellaceae</taxon>
        <taxon>Dunaliella</taxon>
    </lineage>
</organism>
<evidence type="ECO:0000313" key="2">
    <source>
        <dbReference type="EMBL" id="KAF5826511.1"/>
    </source>
</evidence>
<comment type="caution">
    <text evidence="2">The sequence shown here is derived from an EMBL/GenBank/DDBJ whole genome shotgun (WGS) entry which is preliminary data.</text>
</comment>
<gene>
    <name evidence="2" type="ORF">DUNSADRAFT_2869</name>
</gene>
<dbReference type="EMBL" id="MU070869">
    <property type="protein sequence ID" value="KAF5826511.1"/>
    <property type="molecule type" value="Genomic_DNA"/>
</dbReference>
<proteinExistence type="predicted"/>
<feature type="region of interest" description="Disordered" evidence="1">
    <location>
        <begin position="1"/>
        <end position="63"/>
    </location>
</feature>
<feature type="compositionally biased region" description="Basic and acidic residues" evidence="1">
    <location>
        <begin position="179"/>
        <end position="190"/>
    </location>
</feature>
<name>A0ABQ7FW42_DUNSA</name>
<evidence type="ECO:0000256" key="1">
    <source>
        <dbReference type="SAM" id="MobiDB-lite"/>
    </source>
</evidence>
<keyword evidence="3" id="KW-1185">Reference proteome</keyword>
<feature type="compositionally biased region" description="Acidic residues" evidence="1">
    <location>
        <begin position="90"/>
        <end position="122"/>
    </location>
</feature>
<sequence length="292" mass="31057">MDLLTAAGAAGDKNDWSNAAAIAQQSHRRGPPARAKRHQSQPHPAEHEQQDMDLGMDGTMHAFDLPNVDDLEVAAAAAAAALDVLAPGGEEGEEEEEEETSSSDEEDSSSEEDNSSSSESEEEGIKPDVMAIDGTLPQQPQLEQQQQQQQPVRVALHTSPLDPSSVKLVLTVVDAAPKAGKDLQVRDSRKALKRQGRPDASGQEVEMDSSPLVSSDSESSSSSSEEEAEPMDYDQMQTMISKAYEVADEEDEEDGGKGGGGGKAGNALVSDKALLHISCKSWSVVEYAVCKL</sequence>
<evidence type="ECO:0000313" key="3">
    <source>
        <dbReference type="Proteomes" id="UP000815325"/>
    </source>
</evidence>
<feature type="compositionally biased region" description="Low complexity" evidence="1">
    <location>
        <begin position="136"/>
        <end position="151"/>
    </location>
</feature>
<feature type="compositionally biased region" description="Low complexity" evidence="1">
    <location>
        <begin position="209"/>
        <end position="223"/>
    </location>
</feature>
<reference evidence="2" key="1">
    <citation type="submission" date="2017-08" db="EMBL/GenBank/DDBJ databases">
        <authorList>
            <person name="Polle J.E."/>
            <person name="Barry K."/>
            <person name="Cushman J."/>
            <person name="Schmutz J."/>
            <person name="Tran D."/>
            <person name="Hathwaick L.T."/>
            <person name="Yim W.C."/>
            <person name="Jenkins J."/>
            <person name="Mckie-Krisberg Z.M."/>
            <person name="Prochnik S."/>
            <person name="Lindquist E."/>
            <person name="Dockter R.B."/>
            <person name="Adam C."/>
            <person name="Molina H."/>
            <person name="Bunkerborg J."/>
            <person name="Jin E."/>
            <person name="Buchheim M."/>
            <person name="Magnuson J."/>
        </authorList>
    </citation>
    <scope>NUCLEOTIDE SEQUENCE</scope>
    <source>
        <strain evidence="2">CCAP 19/18</strain>
    </source>
</reference>
<dbReference type="Proteomes" id="UP000815325">
    <property type="component" value="Unassembled WGS sequence"/>
</dbReference>
<protein>
    <submittedName>
        <fullName evidence="2">Uncharacterized protein</fullName>
    </submittedName>
</protein>
<feature type="region of interest" description="Disordered" evidence="1">
    <location>
        <begin position="82"/>
        <end position="266"/>
    </location>
</feature>
<accession>A0ABQ7FW42</accession>
<feature type="compositionally biased region" description="Basic residues" evidence="1">
    <location>
        <begin position="26"/>
        <end position="40"/>
    </location>
</feature>